<accession>A0A173R8Y5</accession>
<dbReference type="EMBL" id="CYXY01000002">
    <property type="protein sequence ID" value="CUM74277.1"/>
    <property type="molecule type" value="Genomic_DNA"/>
</dbReference>
<proteinExistence type="predicted"/>
<dbReference type="PANTHER" id="PTHR30087:SF1">
    <property type="entry name" value="HYPOTHETICAL CYTOSOLIC PROTEIN"/>
    <property type="match status" value="1"/>
</dbReference>
<reference evidence="1 2" key="1">
    <citation type="submission" date="2015-09" db="EMBL/GenBank/DDBJ databases">
        <authorList>
            <consortium name="Pathogen Informatics"/>
        </authorList>
    </citation>
    <scope>NUCLEOTIDE SEQUENCE [LARGE SCALE GENOMIC DNA]</scope>
    <source>
        <strain evidence="1 2">2789STDY5834959</strain>
    </source>
</reference>
<dbReference type="InterPro" id="IPR007553">
    <property type="entry name" value="2-thiour_desulf"/>
</dbReference>
<sequence>MKILVSACLLGIDCKYNGKNNKNDKIIELLKYHELIPVCPEIMGGLPTPRIPAEIHQNKVIAKDGKDVTKQYQKGAEETLKIAKLYNCHTAILKEKSPSCGCGKVYDGTFTGTLINGDGITARLLKEHGIKITGETTLDITE</sequence>
<name>A0A173R8Y5_ANAHA</name>
<dbReference type="RefSeq" id="WP_055072256.1">
    <property type="nucleotide sequence ID" value="NZ_CYXY01000002.1"/>
</dbReference>
<dbReference type="Pfam" id="PF04463">
    <property type="entry name" value="2-thiour_desulf"/>
    <property type="match status" value="1"/>
</dbReference>
<gene>
    <name evidence="1" type="ORF">ERS852571_00310</name>
</gene>
<dbReference type="Proteomes" id="UP000095553">
    <property type="component" value="Unassembled WGS sequence"/>
</dbReference>
<organism evidence="1 2">
    <name type="scientific">Anaerostipes hadrus</name>
    <dbReference type="NCBI Taxonomy" id="649756"/>
    <lineage>
        <taxon>Bacteria</taxon>
        <taxon>Bacillati</taxon>
        <taxon>Bacillota</taxon>
        <taxon>Clostridia</taxon>
        <taxon>Lachnospirales</taxon>
        <taxon>Lachnospiraceae</taxon>
        <taxon>Anaerostipes</taxon>
    </lineage>
</organism>
<evidence type="ECO:0000313" key="1">
    <source>
        <dbReference type="EMBL" id="CUM74277.1"/>
    </source>
</evidence>
<dbReference type="PANTHER" id="PTHR30087">
    <property type="entry name" value="INNER MEMBRANE PROTEIN"/>
    <property type="match status" value="1"/>
</dbReference>
<protein>
    <submittedName>
        <fullName evidence="1">Uncharacterized conserved protein</fullName>
    </submittedName>
</protein>
<dbReference type="AlphaFoldDB" id="A0A173R8Y5"/>
<evidence type="ECO:0000313" key="2">
    <source>
        <dbReference type="Proteomes" id="UP000095553"/>
    </source>
</evidence>